<dbReference type="RefSeq" id="WP_186439323.1">
    <property type="nucleotide sequence ID" value="NZ_CP134501.1"/>
</dbReference>
<proteinExistence type="inferred from homology"/>
<dbReference type="InterPro" id="IPR001638">
    <property type="entry name" value="Solute-binding_3/MltF_N"/>
</dbReference>
<dbReference type="PANTHER" id="PTHR30024">
    <property type="entry name" value="ALIPHATIC SULFONATES-BINDING PROTEIN-RELATED"/>
    <property type="match status" value="1"/>
</dbReference>
<dbReference type="NCBIfam" id="TIGR01728">
    <property type="entry name" value="SsuA_fam"/>
    <property type="match status" value="1"/>
</dbReference>
<protein>
    <submittedName>
        <fullName evidence="5">Aliphatic sulfonate ABC transporter substrate-binding protein</fullName>
    </submittedName>
</protein>
<dbReference type="Pfam" id="PF12974">
    <property type="entry name" value="Phosphonate-bd"/>
    <property type="match status" value="1"/>
</dbReference>
<dbReference type="Gene3D" id="3.40.190.10">
    <property type="entry name" value="Periplasmic binding protein-like II"/>
    <property type="match status" value="2"/>
</dbReference>
<evidence type="ECO:0000259" key="4">
    <source>
        <dbReference type="SMART" id="SM00062"/>
    </source>
</evidence>
<dbReference type="InterPro" id="IPR010067">
    <property type="entry name" value="ABC_SsuA_sub-bd"/>
</dbReference>
<organism evidence="5 6">
    <name type="scientific">Aeribacillus composti</name>
    <dbReference type="NCBI Taxonomy" id="1868734"/>
    <lineage>
        <taxon>Bacteria</taxon>
        <taxon>Bacillati</taxon>
        <taxon>Bacillota</taxon>
        <taxon>Bacilli</taxon>
        <taxon>Bacillales</taxon>
        <taxon>Bacillaceae</taxon>
        <taxon>Aeribacillus</taxon>
    </lineage>
</organism>
<name>A0ABY9WD58_9BACI</name>
<accession>A0ABY9WD58</accession>
<evidence type="ECO:0000256" key="1">
    <source>
        <dbReference type="ARBA" id="ARBA00010742"/>
    </source>
</evidence>
<dbReference type="GeneID" id="301125345"/>
<keyword evidence="6" id="KW-1185">Reference proteome</keyword>
<comment type="similarity">
    <text evidence="1">Belongs to the bacterial solute-binding protein SsuA/TauA family.</text>
</comment>
<dbReference type="PANTHER" id="PTHR30024:SF42">
    <property type="entry name" value="ALIPHATIC SULFONATES-BINDING PROTEIN-RELATED"/>
    <property type="match status" value="1"/>
</dbReference>
<dbReference type="SUPFAM" id="SSF53850">
    <property type="entry name" value="Periplasmic binding protein-like II"/>
    <property type="match status" value="1"/>
</dbReference>
<evidence type="ECO:0000256" key="2">
    <source>
        <dbReference type="ARBA" id="ARBA00023139"/>
    </source>
</evidence>
<feature type="domain" description="Solute-binding protein family 3/N-terminal" evidence="4">
    <location>
        <begin position="50"/>
        <end position="266"/>
    </location>
</feature>
<evidence type="ECO:0000313" key="6">
    <source>
        <dbReference type="Proteomes" id="UP001303701"/>
    </source>
</evidence>
<gene>
    <name evidence="5" type="ORF">RI196_05185</name>
</gene>
<dbReference type="EMBL" id="CP134501">
    <property type="protein sequence ID" value="WNF34061.1"/>
    <property type="molecule type" value="Genomic_DNA"/>
</dbReference>
<dbReference type="Proteomes" id="UP001303701">
    <property type="component" value="Chromosome"/>
</dbReference>
<keyword evidence="2" id="KW-0564">Palmitate</keyword>
<evidence type="ECO:0000313" key="5">
    <source>
        <dbReference type="EMBL" id="WNF34061.1"/>
    </source>
</evidence>
<sequence>MKIIRKSMFLSLIFLLVLWISGCGSKEEANETSNAEKSNAKAEEETLPDELRIGYQKSSILLFLKEKGSLEKILAEKGVKVTWHEFQSGPPLLEALNAGKIDVGYVGGAPAVLAGAVSDSELAYLAYEPEVYRAIVVPKDSPIQKIEDLKGKKVAFGKGSSAHYLLLTALESVGLTLNDITPVYLQPSDARGAFERGNVDAWVIWDPYLADAEESGGARIIADAKGLPRQYGFIVGRRDYFQENRELRNLVISELEKVHKEIQADKQGAAENFSQKTGISKDVWKQTLERREYGVFDITPEVVDAQQKLADTFLEAGLINEKINVQDAVLSD</sequence>
<reference evidence="5 6" key="1">
    <citation type="submission" date="2023-09" db="EMBL/GenBank/DDBJ databases">
        <title>Different Types of Thermotolerant Ring-Cleaving Dioxygenases derived from Aeribacillus composti HB-1 applied for multiple aromatic hydrocarbons removal.</title>
        <authorList>
            <person name="Cao L."/>
            <person name="Li M."/>
            <person name="Ma T."/>
        </authorList>
    </citation>
    <scope>NUCLEOTIDE SEQUENCE [LARGE SCALE GENOMIC DNA]</scope>
    <source>
        <strain evidence="5 6">HB-1</strain>
    </source>
</reference>
<dbReference type="PROSITE" id="PS51257">
    <property type="entry name" value="PROKAR_LIPOPROTEIN"/>
    <property type="match status" value="1"/>
</dbReference>
<evidence type="ECO:0000256" key="3">
    <source>
        <dbReference type="ARBA" id="ARBA00023288"/>
    </source>
</evidence>
<dbReference type="SMART" id="SM00062">
    <property type="entry name" value="PBPb"/>
    <property type="match status" value="1"/>
</dbReference>
<keyword evidence="3" id="KW-0449">Lipoprotein</keyword>